<comment type="caution">
    <text evidence="1">The sequence shown here is derived from an EMBL/GenBank/DDBJ whole genome shotgun (WGS) entry which is preliminary data.</text>
</comment>
<sequence length="296" mass="34117">MFLHRASFQGEAVLLRLLDPALQVRVRVQLSSAWAREILWRRSGEVEAEVRECLQAQLLSAPIEKLIEMSWSCYEPLMFQRRLAQVHKSGDPLRIVAVDENCQLHRRTCGMPYAEVIPCPLIGKLLLRDCSRRPYGKDTLCRQRATLRDEAPRPSHVEIGRHRLRRALRTEGDVQYLEIQMEGHGNWQPAATVHEETLRRYFATLADGNIRRRRQRRVESRAQRWTGMRPRRQTYLAPWSSTQARAESACQTHKETEKHITAAARTAGHLLAVTHGGMIIDAMELITAESLSQRYA</sequence>
<keyword evidence="2" id="KW-1185">Reference proteome</keyword>
<name>A0ABP0L9R2_9DINO</name>
<reference evidence="1 2" key="1">
    <citation type="submission" date="2024-02" db="EMBL/GenBank/DDBJ databases">
        <authorList>
            <person name="Chen Y."/>
            <person name="Shah S."/>
            <person name="Dougan E. K."/>
            <person name="Thang M."/>
            <person name="Chan C."/>
        </authorList>
    </citation>
    <scope>NUCLEOTIDE SEQUENCE [LARGE SCALE GENOMIC DNA]</scope>
</reference>
<evidence type="ECO:0000313" key="2">
    <source>
        <dbReference type="Proteomes" id="UP001642484"/>
    </source>
</evidence>
<proteinExistence type="predicted"/>
<dbReference type="Proteomes" id="UP001642484">
    <property type="component" value="Unassembled WGS sequence"/>
</dbReference>
<gene>
    <name evidence="1" type="ORF">CCMP2556_LOCUS19882</name>
</gene>
<organism evidence="1 2">
    <name type="scientific">Durusdinium trenchii</name>
    <dbReference type="NCBI Taxonomy" id="1381693"/>
    <lineage>
        <taxon>Eukaryota</taxon>
        <taxon>Sar</taxon>
        <taxon>Alveolata</taxon>
        <taxon>Dinophyceae</taxon>
        <taxon>Suessiales</taxon>
        <taxon>Symbiodiniaceae</taxon>
        <taxon>Durusdinium</taxon>
    </lineage>
</organism>
<evidence type="ECO:0000313" key="1">
    <source>
        <dbReference type="EMBL" id="CAK9035358.1"/>
    </source>
</evidence>
<dbReference type="EMBL" id="CAXAMN010011447">
    <property type="protein sequence ID" value="CAK9035358.1"/>
    <property type="molecule type" value="Genomic_DNA"/>
</dbReference>
<accession>A0ABP0L9R2</accession>
<protein>
    <submittedName>
        <fullName evidence="1">Uncharacterized protein</fullName>
    </submittedName>
</protein>